<keyword evidence="1" id="KW-0732">Signal</keyword>
<evidence type="ECO:0000256" key="1">
    <source>
        <dbReference type="SAM" id="SignalP"/>
    </source>
</evidence>
<proteinExistence type="predicted"/>
<evidence type="ECO:0000313" key="2">
    <source>
        <dbReference type="EMBL" id="CUH80036.1"/>
    </source>
</evidence>
<dbReference type="EMBL" id="CYSE01000005">
    <property type="protein sequence ID" value="CUH80036.1"/>
    <property type="molecule type" value="Genomic_DNA"/>
</dbReference>
<dbReference type="AlphaFoldDB" id="A0A0P1GEZ4"/>
<evidence type="ECO:0000313" key="3">
    <source>
        <dbReference type="Proteomes" id="UP000054935"/>
    </source>
</evidence>
<organism evidence="2 3">
    <name type="scientific">Tropicibacter naphthalenivorans</name>
    <dbReference type="NCBI Taxonomy" id="441103"/>
    <lineage>
        <taxon>Bacteria</taxon>
        <taxon>Pseudomonadati</taxon>
        <taxon>Pseudomonadota</taxon>
        <taxon>Alphaproteobacteria</taxon>
        <taxon>Rhodobacterales</taxon>
        <taxon>Roseobacteraceae</taxon>
        <taxon>Tropicibacter</taxon>
    </lineage>
</organism>
<keyword evidence="3" id="KW-1185">Reference proteome</keyword>
<evidence type="ECO:0008006" key="4">
    <source>
        <dbReference type="Google" id="ProtNLM"/>
    </source>
</evidence>
<protein>
    <recommendedName>
        <fullName evidence="4">Integral membrane protein</fullName>
    </recommendedName>
</protein>
<name>A0A0P1GEZ4_9RHOB</name>
<accession>A0A0P1GEZ4</accession>
<gene>
    <name evidence="2" type="ORF">TRN7648_02754</name>
</gene>
<reference evidence="2 3" key="1">
    <citation type="submission" date="2015-09" db="EMBL/GenBank/DDBJ databases">
        <authorList>
            <consortium name="Swine Surveillance"/>
        </authorList>
    </citation>
    <scope>NUCLEOTIDE SEQUENCE [LARGE SCALE GENOMIC DNA]</scope>
    <source>
        <strain evidence="2 3">CECT 7648</strain>
    </source>
</reference>
<dbReference type="RefSeq" id="WP_143595869.1">
    <property type="nucleotide sequence ID" value="NZ_CYSE01000005.1"/>
</dbReference>
<feature type="signal peptide" evidence="1">
    <location>
        <begin position="1"/>
        <end position="23"/>
    </location>
</feature>
<feature type="chain" id="PRO_5006063374" description="Integral membrane protein" evidence="1">
    <location>
        <begin position="24"/>
        <end position="74"/>
    </location>
</feature>
<dbReference type="Proteomes" id="UP000054935">
    <property type="component" value="Unassembled WGS sequence"/>
</dbReference>
<dbReference type="OrthoDB" id="9976886at2"/>
<sequence length="74" mass="7773">MIRFAMASAALTLGTFAASGAVAHDGPEPHVIGPYTYSQYTPIKVTCPKNTTVASDRGVLYCVPNTAWAPVVCD</sequence>